<evidence type="ECO:0000256" key="7">
    <source>
        <dbReference type="ARBA" id="ARBA00022553"/>
    </source>
</evidence>
<dbReference type="RefSeq" id="XP_015272803.1">
    <property type="nucleotide sequence ID" value="XM_015417317.1"/>
</dbReference>
<protein>
    <recommendedName>
        <fullName evidence="4">Ameloblastin</fullName>
    </recommendedName>
</protein>
<evidence type="ECO:0000256" key="9">
    <source>
        <dbReference type="ARBA" id="ARBA00022729"/>
    </source>
</evidence>
<keyword evidence="8" id="KW-0091">Biomineralization</keyword>
<evidence type="ECO:0000313" key="13">
    <source>
        <dbReference type="RefSeq" id="XP_015272803.1"/>
    </source>
</evidence>
<dbReference type="GeneID" id="107115576"/>
<comment type="similarity">
    <text evidence="3">Belongs to the ameloblastin family.</text>
</comment>
<keyword evidence="7" id="KW-0597">Phosphoprotein</keyword>
<keyword evidence="10" id="KW-0379">Hydroxylation</keyword>
<evidence type="ECO:0000256" key="2">
    <source>
        <dbReference type="ARBA" id="ARBA00004498"/>
    </source>
</evidence>
<feature type="signal peptide" evidence="11">
    <location>
        <begin position="1"/>
        <end position="16"/>
    </location>
</feature>
<comment type="function">
    <text evidence="1">Involved in the mineralization and structural organization of enamel.</text>
</comment>
<dbReference type="PANTHER" id="PTHR14115:SF0">
    <property type="entry name" value="AMELOBLASTIN"/>
    <property type="match status" value="1"/>
</dbReference>
<accession>A0ABM1KGG6</accession>
<organism evidence="12 13">
    <name type="scientific">Gekko japonicus</name>
    <name type="common">Schlegel's Japanese gecko</name>
    <dbReference type="NCBI Taxonomy" id="146911"/>
    <lineage>
        <taxon>Eukaryota</taxon>
        <taxon>Metazoa</taxon>
        <taxon>Chordata</taxon>
        <taxon>Craniata</taxon>
        <taxon>Vertebrata</taxon>
        <taxon>Euteleostomi</taxon>
        <taxon>Lepidosauria</taxon>
        <taxon>Squamata</taxon>
        <taxon>Bifurcata</taxon>
        <taxon>Gekkota</taxon>
        <taxon>Gekkonidae</taxon>
        <taxon>Gekkoninae</taxon>
        <taxon>Gekko</taxon>
    </lineage>
</organism>
<name>A0ABM1KGG6_GEKJA</name>
<evidence type="ECO:0000256" key="11">
    <source>
        <dbReference type="SAM" id="SignalP"/>
    </source>
</evidence>
<dbReference type="SMART" id="SM00817">
    <property type="entry name" value="Amelin"/>
    <property type="match status" value="1"/>
</dbReference>
<gene>
    <name evidence="13" type="primary">AMBN</name>
</gene>
<evidence type="ECO:0000313" key="12">
    <source>
        <dbReference type="Proteomes" id="UP000694871"/>
    </source>
</evidence>
<evidence type="ECO:0000256" key="8">
    <source>
        <dbReference type="ARBA" id="ARBA00022591"/>
    </source>
</evidence>
<evidence type="ECO:0000256" key="6">
    <source>
        <dbReference type="ARBA" id="ARBA00022530"/>
    </source>
</evidence>
<evidence type="ECO:0000256" key="1">
    <source>
        <dbReference type="ARBA" id="ARBA00004035"/>
    </source>
</evidence>
<sequence>MKRWILVSCLLEICSAMPYARHYTYADPFHMWMHNFLPSHSSPSFWGKRRLHEHDTQQYEYSMPVHPPPLPSQQTPLQPPGIQEQFPFLLANQIPYTPRQIQPQQYDMQPPFQQKPFLQPEGRHPVVQQLQLPDRQMQQLSFQEYLRTLGQTIYPGLLTTPQDPVQQPQQQSIYPSMYYLSYAANQGAAPATLGIVSSEEMQGGGLGAPAYRAMSPDLFSMGAGFGSPPQNRLGQPGDYTVEDDQLGITEQPEVQGGAKQAANPSGNGNNVVVSVNGNNPGGALSNSNLMNPAGQSKGPGGMPQATVNPLATQGLPDSFIPFEADTPMPLDPTMYPDAIYTAQAGNEVGRPQIGQDGWHFQEP</sequence>
<evidence type="ECO:0000256" key="3">
    <source>
        <dbReference type="ARBA" id="ARBA00006452"/>
    </source>
</evidence>
<evidence type="ECO:0000256" key="5">
    <source>
        <dbReference type="ARBA" id="ARBA00022525"/>
    </source>
</evidence>
<dbReference type="Proteomes" id="UP000694871">
    <property type="component" value="Unplaced"/>
</dbReference>
<feature type="chain" id="PRO_5047079262" description="Ameloblastin" evidence="11">
    <location>
        <begin position="17"/>
        <end position="363"/>
    </location>
</feature>
<proteinExistence type="inferred from homology"/>
<comment type="subcellular location">
    <subcellularLocation>
        <location evidence="2">Secreted</location>
        <location evidence="2">Extracellular space</location>
        <location evidence="2">Extracellular matrix</location>
    </subcellularLocation>
</comment>
<dbReference type="Pfam" id="PF05111">
    <property type="entry name" value="Amelin"/>
    <property type="match status" value="1"/>
</dbReference>
<keyword evidence="6" id="KW-0272">Extracellular matrix</keyword>
<evidence type="ECO:0000256" key="10">
    <source>
        <dbReference type="ARBA" id="ARBA00023278"/>
    </source>
</evidence>
<dbReference type="PANTHER" id="PTHR14115">
    <property type="entry name" value="AMELOBLASTIN"/>
    <property type="match status" value="1"/>
</dbReference>
<evidence type="ECO:0000256" key="4">
    <source>
        <dbReference type="ARBA" id="ARBA00014018"/>
    </source>
</evidence>
<keyword evidence="5" id="KW-0964">Secreted</keyword>
<reference evidence="13" key="1">
    <citation type="submission" date="2025-08" db="UniProtKB">
        <authorList>
            <consortium name="RefSeq"/>
        </authorList>
    </citation>
    <scope>IDENTIFICATION</scope>
</reference>
<keyword evidence="9 11" id="KW-0732">Signal</keyword>
<dbReference type="InterPro" id="IPR007798">
    <property type="entry name" value="Amelin"/>
</dbReference>
<keyword evidence="12" id="KW-1185">Reference proteome</keyword>